<dbReference type="Proteomes" id="UP000006729">
    <property type="component" value="Chromosome 13"/>
</dbReference>
<proteinExistence type="predicted"/>
<sequence length="67" mass="7434">YDVTWCRSCCDKASKETGKCWETHCCSPSWGDLRPAPLRRAMEASGVDWPYPDGVSQQPSTVVLTPS</sequence>
<gene>
    <name evidence="1" type="ORF">POPTR_013G035400</name>
</gene>
<keyword evidence="2" id="KW-1185">Reference proteome</keyword>
<dbReference type="EMBL" id="CM009302">
    <property type="protein sequence ID" value="PNT06524.1"/>
    <property type="molecule type" value="Genomic_DNA"/>
</dbReference>
<reference evidence="1 2" key="1">
    <citation type="journal article" date="2006" name="Science">
        <title>The genome of black cottonwood, Populus trichocarpa (Torr. &amp; Gray).</title>
        <authorList>
            <person name="Tuskan G.A."/>
            <person name="Difazio S."/>
            <person name="Jansson S."/>
            <person name="Bohlmann J."/>
            <person name="Grigoriev I."/>
            <person name="Hellsten U."/>
            <person name="Putnam N."/>
            <person name="Ralph S."/>
            <person name="Rombauts S."/>
            <person name="Salamov A."/>
            <person name="Schein J."/>
            <person name="Sterck L."/>
            <person name="Aerts A."/>
            <person name="Bhalerao R.R."/>
            <person name="Bhalerao R.P."/>
            <person name="Blaudez D."/>
            <person name="Boerjan W."/>
            <person name="Brun A."/>
            <person name="Brunner A."/>
            <person name="Busov V."/>
            <person name="Campbell M."/>
            <person name="Carlson J."/>
            <person name="Chalot M."/>
            <person name="Chapman J."/>
            <person name="Chen G.L."/>
            <person name="Cooper D."/>
            <person name="Coutinho P.M."/>
            <person name="Couturier J."/>
            <person name="Covert S."/>
            <person name="Cronk Q."/>
            <person name="Cunningham R."/>
            <person name="Davis J."/>
            <person name="Degroeve S."/>
            <person name="Dejardin A."/>
            <person name="Depamphilis C."/>
            <person name="Detter J."/>
            <person name="Dirks B."/>
            <person name="Dubchak I."/>
            <person name="Duplessis S."/>
            <person name="Ehlting J."/>
            <person name="Ellis B."/>
            <person name="Gendler K."/>
            <person name="Goodstein D."/>
            <person name="Gribskov M."/>
            <person name="Grimwood J."/>
            <person name="Groover A."/>
            <person name="Gunter L."/>
            <person name="Hamberger B."/>
            <person name="Heinze B."/>
            <person name="Helariutta Y."/>
            <person name="Henrissat B."/>
            <person name="Holligan D."/>
            <person name="Holt R."/>
            <person name="Huang W."/>
            <person name="Islam-Faridi N."/>
            <person name="Jones S."/>
            <person name="Jones-Rhoades M."/>
            <person name="Jorgensen R."/>
            <person name="Joshi C."/>
            <person name="Kangasjarvi J."/>
            <person name="Karlsson J."/>
            <person name="Kelleher C."/>
            <person name="Kirkpatrick R."/>
            <person name="Kirst M."/>
            <person name="Kohler A."/>
            <person name="Kalluri U."/>
            <person name="Larimer F."/>
            <person name="Leebens-Mack J."/>
            <person name="Leple J.C."/>
            <person name="Locascio P."/>
            <person name="Lou Y."/>
            <person name="Lucas S."/>
            <person name="Martin F."/>
            <person name="Montanini B."/>
            <person name="Napoli C."/>
            <person name="Nelson D.R."/>
            <person name="Nelson C."/>
            <person name="Nieminen K."/>
            <person name="Nilsson O."/>
            <person name="Pereda V."/>
            <person name="Peter G."/>
            <person name="Philippe R."/>
            <person name="Pilate G."/>
            <person name="Poliakov A."/>
            <person name="Razumovskaya J."/>
            <person name="Richardson P."/>
            <person name="Rinaldi C."/>
            <person name="Ritland K."/>
            <person name="Rouze P."/>
            <person name="Ryaboy D."/>
            <person name="Schmutz J."/>
            <person name="Schrader J."/>
            <person name="Segerman B."/>
            <person name="Shin H."/>
            <person name="Siddiqui A."/>
            <person name="Sterky F."/>
            <person name="Terry A."/>
            <person name="Tsai C.J."/>
            <person name="Uberbacher E."/>
            <person name="Unneberg P."/>
            <person name="Vahala J."/>
            <person name="Wall K."/>
            <person name="Wessler S."/>
            <person name="Yang G."/>
            <person name="Yin T."/>
            <person name="Douglas C."/>
            <person name="Marra M."/>
            <person name="Sandberg G."/>
            <person name="Van de Peer Y."/>
            <person name="Rokhsar D."/>
        </authorList>
    </citation>
    <scope>NUCLEOTIDE SEQUENCE [LARGE SCALE GENOMIC DNA]</scope>
    <source>
        <strain evidence="2">cv. Nisqually</strain>
    </source>
</reference>
<organism evidence="1 2">
    <name type="scientific">Populus trichocarpa</name>
    <name type="common">Western balsam poplar</name>
    <name type="synonym">Populus balsamifera subsp. trichocarpa</name>
    <dbReference type="NCBI Taxonomy" id="3694"/>
    <lineage>
        <taxon>Eukaryota</taxon>
        <taxon>Viridiplantae</taxon>
        <taxon>Streptophyta</taxon>
        <taxon>Embryophyta</taxon>
        <taxon>Tracheophyta</taxon>
        <taxon>Spermatophyta</taxon>
        <taxon>Magnoliopsida</taxon>
        <taxon>eudicotyledons</taxon>
        <taxon>Gunneridae</taxon>
        <taxon>Pentapetalae</taxon>
        <taxon>rosids</taxon>
        <taxon>fabids</taxon>
        <taxon>Malpighiales</taxon>
        <taxon>Salicaceae</taxon>
        <taxon>Saliceae</taxon>
        <taxon>Populus</taxon>
    </lineage>
</organism>
<name>U7DYY3_POPTR</name>
<protein>
    <submittedName>
        <fullName evidence="1">Uncharacterized protein</fullName>
    </submittedName>
</protein>
<evidence type="ECO:0000313" key="1">
    <source>
        <dbReference type="EMBL" id="PNT06524.1"/>
    </source>
</evidence>
<evidence type="ECO:0000313" key="2">
    <source>
        <dbReference type="Proteomes" id="UP000006729"/>
    </source>
</evidence>
<feature type="non-terminal residue" evidence="1">
    <location>
        <position position="1"/>
    </location>
</feature>
<dbReference type="AlphaFoldDB" id="U7DYY3"/>
<dbReference type="InParanoid" id="U7DYY3"/>
<dbReference type="HOGENOM" id="CLU_2820206_0_0_1"/>
<accession>U7DYY3</accession>